<gene>
    <name evidence="2" type="ORF">CEXT_677631</name>
</gene>
<feature type="region of interest" description="Disordered" evidence="1">
    <location>
        <begin position="62"/>
        <end position="91"/>
    </location>
</feature>
<dbReference type="Proteomes" id="UP001054945">
    <property type="component" value="Unassembled WGS sequence"/>
</dbReference>
<evidence type="ECO:0000256" key="1">
    <source>
        <dbReference type="SAM" id="MobiDB-lite"/>
    </source>
</evidence>
<dbReference type="EMBL" id="BPLR01004547">
    <property type="protein sequence ID" value="GIX95649.1"/>
    <property type="molecule type" value="Genomic_DNA"/>
</dbReference>
<evidence type="ECO:0000313" key="3">
    <source>
        <dbReference type="Proteomes" id="UP001054945"/>
    </source>
</evidence>
<evidence type="ECO:0000313" key="2">
    <source>
        <dbReference type="EMBL" id="GIX95649.1"/>
    </source>
</evidence>
<proteinExistence type="predicted"/>
<protein>
    <submittedName>
        <fullName evidence="2">Uncharacterized protein</fullName>
    </submittedName>
</protein>
<accession>A0AAV4PEX8</accession>
<organism evidence="2 3">
    <name type="scientific">Caerostris extrusa</name>
    <name type="common">Bark spider</name>
    <name type="synonym">Caerostris bankana</name>
    <dbReference type="NCBI Taxonomy" id="172846"/>
    <lineage>
        <taxon>Eukaryota</taxon>
        <taxon>Metazoa</taxon>
        <taxon>Ecdysozoa</taxon>
        <taxon>Arthropoda</taxon>
        <taxon>Chelicerata</taxon>
        <taxon>Arachnida</taxon>
        <taxon>Araneae</taxon>
        <taxon>Araneomorphae</taxon>
        <taxon>Entelegynae</taxon>
        <taxon>Araneoidea</taxon>
        <taxon>Araneidae</taxon>
        <taxon>Caerostris</taxon>
    </lineage>
</organism>
<keyword evidence="3" id="KW-1185">Reference proteome</keyword>
<comment type="caution">
    <text evidence="2">The sequence shown here is derived from an EMBL/GenBank/DDBJ whole genome shotgun (WGS) entry which is preliminary data.</text>
</comment>
<sequence>MAISVPNPRRRFLHSEIPVTQCTPIRTTRPQGVRQSHANLQMTWRLSTPPGKSFAISLWTKSTGRPLNSSRKKHPPSPTQVVNPKTAVGVT</sequence>
<name>A0AAV4PEX8_CAEEX</name>
<reference evidence="2 3" key="1">
    <citation type="submission" date="2021-06" db="EMBL/GenBank/DDBJ databases">
        <title>Caerostris extrusa draft genome.</title>
        <authorList>
            <person name="Kono N."/>
            <person name="Arakawa K."/>
        </authorList>
    </citation>
    <scope>NUCLEOTIDE SEQUENCE [LARGE SCALE GENOMIC DNA]</scope>
</reference>
<dbReference type="AlphaFoldDB" id="A0AAV4PEX8"/>